<comment type="pathway">
    <text evidence="1">Lipid metabolism.</text>
</comment>
<dbReference type="InterPro" id="IPR002123">
    <property type="entry name" value="Plipid/glycerol_acylTrfase"/>
</dbReference>
<dbReference type="GO" id="GO:0016746">
    <property type="term" value="F:acyltransferase activity"/>
    <property type="evidence" value="ECO:0007669"/>
    <property type="project" value="UniProtKB-KW"/>
</dbReference>
<keyword evidence="8" id="KW-1185">Reference proteome</keyword>
<dbReference type="Proteomes" id="UP001597118">
    <property type="component" value="Unassembled WGS sequence"/>
</dbReference>
<evidence type="ECO:0000256" key="2">
    <source>
        <dbReference type="ARBA" id="ARBA00022516"/>
    </source>
</evidence>
<reference evidence="8" key="1">
    <citation type="journal article" date="2019" name="Int. J. Syst. Evol. Microbiol.">
        <title>The Global Catalogue of Microorganisms (GCM) 10K type strain sequencing project: providing services to taxonomists for standard genome sequencing and annotation.</title>
        <authorList>
            <consortium name="The Broad Institute Genomics Platform"/>
            <consortium name="The Broad Institute Genome Sequencing Center for Infectious Disease"/>
            <person name="Wu L."/>
            <person name="Ma J."/>
        </authorList>
    </citation>
    <scope>NUCLEOTIDE SEQUENCE [LARGE SCALE GENOMIC DNA]</scope>
    <source>
        <strain evidence="8">CCUG 53762</strain>
    </source>
</reference>
<accession>A0ABW4I7Y3</accession>
<dbReference type="Pfam" id="PF01553">
    <property type="entry name" value="Acyltransferase"/>
    <property type="match status" value="1"/>
</dbReference>
<evidence type="ECO:0000256" key="5">
    <source>
        <dbReference type="ARBA" id="ARBA00023315"/>
    </source>
</evidence>
<proteinExistence type="predicted"/>
<dbReference type="CDD" id="cd07989">
    <property type="entry name" value="LPLAT_AGPAT-like"/>
    <property type="match status" value="1"/>
</dbReference>
<comment type="caution">
    <text evidence="7">The sequence shown here is derived from an EMBL/GenBank/DDBJ whole genome shotgun (WGS) entry which is preliminary data.</text>
</comment>
<keyword evidence="3" id="KW-0808">Transferase</keyword>
<sequence length="194" mass="22401">MASLFSGIIYKVHYKTILNWDKTYIFCANHSSNLDIFALSATLKGNYFFMGKHELLDSIFTRRYFQTIDIPVDRESKIGAYRALKKAEQRLQDGLSLVIFPEGAIEDHYPPRLMPFKNGTFKLAIENKVAIVPVSLRNNWELLWDDGKKYGSKPGISHIYVHEPIETIGLTLKDEENLKNKVFEIVHSKLSYNK</sequence>
<evidence type="ECO:0000313" key="7">
    <source>
        <dbReference type="EMBL" id="MFD1628527.1"/>
    </source>
</evidence>
<gene>
    <name evidence="7" type="ORF">ACFSAH_01490</name>
</gene>
<name>A0ABW4I7Y3_9SPHI</name>
<dbReference type="PANTHER" id="PTHR10434:SF64">
    <property type="entry name" value="1-ACYL-SN-GLYCEROL-3-PHOSPHATE ACYLTRANSFERASE-RELATED"/>
    <property type="match status" value="1"/>
</dbReference>
<evidence type="ECO:0000256" key="4">
    <source>
        <dbReference type="ARBA" id="ARBA00023098"/>
    </source>
</evidence>
<keyword evidence="4" id="KW-0443">Lipid metabolism</keyword>
<dbReference type="SMART" id="SM00563">
    <property type="entry name" value="PlsC"/>
    <property type="match status" value="1"/>
</dbReference>
<dbReference type="RefSeq" id="WP_379660913.1">
    <property type="nucleotide sequence ID" value="NZ_JBHUDG010000002.1"/>
</dbReference>
<protein>
    <submittedName>
        <fullName evidence="7">Lysophospholipid acyltransferase family protein</fullName>
    </submittedName>
</protein>
<dbReference type="PANTHER" id="PTHR10434">
    <property type="entry name" value="1-ACYL-SN-GLYCEROL-3-PHOSPHATE ACYLTRANSFERASE"/>
    <property type="match status" value="1"/>
</dbReference>
<organism evidence="7 8">
    <name type="scientific">Pseudopedobacter beijingensis</name>
    <dbReference type="NCBI Taxonomy" id="1207056"/>
    <lineage>
        <taxon>Bacteria</taxon>
        <taxon>Pseudomonadati</taxon>
        <taxon>Bacteroidota</taxon>
        <taxon>Sphingobacteriia</taxon>
        <taxon>Sphingobacteriales</taxon>
        <taxon>Sphingobacteriaceae</taxon>
        <taxon>Pseudopedobacter</taxon>
    </lineage>
</organism>
<evidence type="ECO:0000313" key="8">
    <source>
        <dbReference type="Proteomes" id="UP001597118"/>
    </source>
</evidence>
<dbReference type="EMBL" id="JBHUDG010000002">
    <property type="protein sequence ID" value="MFD1628527.1"/>
    <property type="molecule type" value="Genomic_DNA"/>
</dbReference>
<evidence type="ECO:0000259" key="6">
    <source>
        <dbReference type="SMART" id="SM00563"/>
    </source>
</evidence>
<evidence type="ECO:0000256" key="3">
    <source>
        <dbReference type="ARBA" id="ARBA00022679"/>
    </source>
</evidence>
<keyword evidence="2" id="KW-0444">Lipid biosynthesis</keyword>
<dbReference type="SUPFAM" id="SSF69593">
    <property type="entry name" value="Glycerol-3-phosphate (1)-acyltransferase"/>
    <property type="match status" value="1"/>
</dbReference>
<keyword evidence="5 7" id="KW-0012">Acyltransferase</keyword>
<feature type="domain" description="Phospholipid/glycerol acyltransferase" evidence="6">
    <location>
        <begin position="24"/>
        <end position="139"/>
    </location>
</feature>
<evidence type="ECO:0000256" key="1">
    <source>
        <dbReference type="ARBA" id="ARBA00005189"/>
    </source>
</evidence>